<dbReference type="InterPro" id="IPR010610">
    <property type="entry name" value="EryCIII-like_C"/>
</dbReference>
<sequence length="401" mass="41809">MAEVGTLPFGDNGGVRALFSFTGGNGHALPMMPIAHALAARGHDVLFTCQSAMLDTIRGAGFGVVDSGGPTLAAATYRGPLVRTDRDAEIRAIRDAFAGRIAHDRAPRIVGVGQRFEPDVVVRDEVDFGAAVAAECLGIPHASVVVLAAGGMIAPGLLDEPLNKLRAEFGLPPDPGFLDRFLTIAPVMPSFREPGTPLPASSLAIRPDVLDDHQVLDDPAIGRVAAWLASRPGRPLVYFTLGTIFHQESGDLFTRILTGLEGLTANIIVTVGREFDPAELGARNENVLVERFVPQRALLPRAAVVVSHAGSGTVVSALACGVPLVLLPMGADQPWNADRCDALGVGRVLDPLAVSSGDAGAAVEDVLTTPSYRLAARALQVEAESLPSAEVGADAVEQLVS</sequence>
<dbReference type="AlphaFoldDB" id="A0A4R6K8Y0"/>
<evidence type="ECO:0000256" key="1">
    <source>
        <dbReference type="ARBA" id="ARBA00022679"/>
    </source>
</evidence>
<dbReference type="CDD" id="cd03784">
    <property type="entry name" value="GT1_Gtf-like"/>
    <property type="match status" value="1"/>
</dbReference>
<dbReference type="Proteomes" id="UP000295388">
    <property type="component" value="Unassembled WGS sequence"/>
</dbReference>
<comment type="caution">
    <text evidence="3">The sequence shown here is derived from an EMBL/GenBank/DDBJ whole genome shotgun (WGS) entry which is preliminary data.</text>
</comment>
<dbReference type="InterPro" id="IPR035595">
    <property type="entry name" value="UDP_glycos_trans_CS"/>
</dbReference>
<dbReference type="PROSITE" id="PS00375">
    <property type="entry name" value="UDPGT"/>
    <property type="match status" value="1"/>
</dbReference>
<evidence type="ECO:0000313" key="4">
    <source>
        <dbReference type="Proteomes" id="UP000295388"/>
    </source>
</evidence>
<organism evidence="3 4">
    <name type="scientific">Kribbella caucasensis</name>
    <dbReference type="NCBI Taxonomy" id="2512215"/>
    <lineage>
        <taxon>Bacteria</taxon>
        <taxon>Bacillati</taxon>
        <taxon>Actinomycetota</taxon>
        <taxon>Actinomycetes</taxon>
        <taxon>Propionibacteriales</taxon>
        <taxon>Kribbellaceae</taxon>
        <taxon>Kribbella</taxon>
    </lineage>
</organism>
<keyword evidence="4" id="KW-1185">Reference proteome</keyword>
<reference evidence="3 4" key="1">
    <citation type="submission" date="2019-03" db="EMBL/GenBank/DDBJ databases">
        <title>Genomic Encyclopedia of Type Strains, Phase III (KMG-III): the genomes of soil and plant-associated and newly described type strains.</title>
        <authorList>
            <person name="Whitman W."/>
        </authorList>
    </citation>
    <scope>NUCLEOTIDE SEQUENCE [LARGE SCALE GENOMIC DNA]</scope>
    <source>
        <strain evidence="3 4">VKM Ac-2527</strain>
    </source>
</reference>
<dbReference type="Pfam" id="PF06722">
    <property type="entry name" value="EryCIII-like_C"/>
    <property type="match status" value="1"/>
</dbReference>
<name>A0A4R6K8Y0_9ACTN</name>
<evidence type="ECO:0000313" key="3">
    <source>
        <dbReference type="EMBL" id="TDO44416.1"/>
    </source>
</evidence>
<dbReference type="OrthoDB" id="6620093at2"/>
<keyword evidence="1 3" id="KW-0808">Transferase</keyword>
<dbReference type="InterPro" id="IPR002213">
    <property type="entry name" value="UDP_glucos_trans"/>
</dbReference>
<gene>
    <name evidence="3" type="ORF">EV643_116228</name>
</gene>
<feature type="domain" description="Erythromycin biosynthesis protein CIII-like C-terminal" evidence="2">
    <location>
        <begin position="256"/>
        <end position="391"/>
    </location>
</feature>
<accession>A0A4R6K8Y0</accession>
<dbReference type="SUPFAM" id="SSF53756">
    <property type="entry name" value="UDP-Glycosyltransferase/glycogen phosphorylase"/>
    <property type="match status" value="1"/>
</dbReference>
<proteinExistence type="predicted"/>
<dbReference type="PANTHER" id="PTHR48050">
    <property type="entry name" value="STEROL 3-BETA-GLUCOSYLTRANSFERASE"/>
    <property type="match status" value="1"/>
</dbReference>
<evidence type="ECO:0000259" key="2">
    <source>
        <dbReference type="Pfam" id="PF06722"/>
    </source>
</evidence>
<dbReference type="GO" id="GO:0008194">
    <property type="term" value="F:UDP-glycosyltransferase activity"/>
    <property type="evidence" value="ECO:0007669"/>
    <property type="project" value="InterPro"/>
</dbReference>
<dbReference type="GO" id="GO:0016758">
    <property type="term" value="F:hexosyltransferase activity"/>
    <property type="evidence" value="ECO:0007669"/>
    <property type="project" value="UniProtKB-ARBA"/>
</dbReference>
<dbReference type="Gene3D" id="3.40.50.2000">
    <property type="entry name" value="Glycogen Phosphorylase B"/>
    <property type="match status" value="2"/>
</dbReference>
<dbReference type="PANTHER" id="PTHR48050:SF13">
    <property type="entry name" value="STEROL 3-BETA-GLUCOSYLTRANSFERASE UGT80A2"/>
    <property type="match status" value="1"/>
</dbReference>
<dbReference type="InterPro" id="IPR050426">
    <property type="entry name" value="Glycosyltransferase_28"/>
</dbReference>
<dbReference type="GO" id="GO:0017000">
    <property type="term" value="P:antibiotic biosynthetic process"/>
    <property type="evidence" value="ECO:0007669"/>
    <property type="project" value="UniProtKB-ARBA"/>
</dbReference>
<protein>
    <submittedName>
        <fullName evidence="3">MGT family glycosyltransferase</fullName>
    </submittedName>
</protein>
<dbReference type="FunFam" id="3.40.50.2000:FF:000072">
    <property type="entry name" value="Glycosyl transferase"/>
    <property type="match status" value="1"/>
</dbReference>
<dbReference type="EMBL" id="SNWQ01000016">
    <property type="protein sequence ID" value="TDO44416.1"/>
    <property type="molecule type" value="Genomic_DNA"/>
</dbReference>